<dbReference type="VEuPathDB" id="FungiDB:CC1G_01754"/>
<evidence type="ECO:0000256" key="3">
    <source>
        <dbReference type="ARBA" id="ARBA00022692"/>
    </source>
</evidence>
<dbReference type="GeneID" id="6005500"/>
<dbReference type="eggNOG" id="KOG1726">
    <property type="taxonomic scope" value="Eukaryota"/>
</dbReference>
<feature type="region of interest" description="Disordered" evidence="7">
    <location>
        <begin position="207"/>
        <end position="261"/>
    </location>
</feature>
<dbReference type="Pfam" id="PF03134">
    <property type="entry name" value="TB2_DP1_HVA22"/>
    <property type="match status" value="1"/>
</dbReference>
<protein>
    <recommendedName>
        <fullName evidence="6">Protein YOP1</fullName>
    </recommendedName>
</protein>
<dbReference type="PANTHER" id="PTHR12300">
    <property type="entry name" value="HVA22-LIKE PROTEINS"/>
    <property type="match status" value="1"/>
</dbReference>
<keyword evidence="3 6" id="KW-0812">Transmembrane</keyword>
<dbReference type="InParanoid" id="A8N2B4"/>
<gene>
    <name evidence="8" type="ORF">CC1G_01754</name>
</gene>
<dbReference type="OMA" id="TFWDLAT"/>
<feature type="transmembrane region" description="Helical" evidence="6">
    <location>
        <begin position="73"/>
        <end position="99"/>
    </location>
</feature>
<comment type="subcellular location">
    <subcellularLocation>
        <location evidence="1 6">Membrane</location>
        <topology evidence="1 6">Multi-pass membrane protein</topology>
    </subcellularLocation>
</comment>
<dbReference type="AlphaFoldDB" id="A8N2B4"/>
<feature type="compositionally biased region" description="Polar residues" evidence="7">
    <location>
        <begin position="213"/>
        <end position="241"/>
    </location>
</feature>
<dbReference type="PANTHER" id="PTHR12300:SF161">
    <property type="entry name" value="RECEPTOR EXPRESSION-ENHANCING PROTEIN"/>
    <property type="match status" value="1"/>
</dbReference>
<proteinExistence type="inferred from homology"/>
<organism evidence="8 9">
    <name type="scientific">Coprinopsis cinerea (strain Okayama-7 / 130 / ATCC MYA-4618 / FGSC 9003)</name>
    <name type="common">Inky cap fungus</name>
    <name type="synonym">Hormographiella aspergillata</name>
    <dbReference type="NCBI Taxonomy" id="240176"/>
    <lineage>
        <taxon>Eukaryota</taxon>
        <taxon>Fungi</taxon>
        <taxon>Dikarya</taxon>
        <taxon>Basidiomycota</taxon>
        <taxon>Agaricomycotina</taxon>
        <taxon>Agaricomycetes</taxon>
        <taxon>Agaricomycetidae</taxon>
        <taxon>Agaricales</taxon>
        <taxon>Agaricineae</taxon>
        <taxon>Psathyrellaceae</taxon>
        <taxon>Coprinopsis</taxon>
    </lineage>
</organism>
<keyword evidence="9" id="KW-1185">Reference proteome</keyword>
<dbReference type="Proteomes" id="UP000001861">
    <property type="component" value="Unassembled WGS sequence"/>
</dbReference>
<evidence type="ECO:0000313" key="8">
    <source>
        <dbReference type="EMBL" id="EAU92709.2"/>
    </source>
</evidence>
<name>A8N2B4_COPC7</name>
<sequence length="261" mass="28827">MWYSAPPDCYLTTPANGRAHRACRFSSPSTVMFMSLISHLVSAWFAFLLPSFATYKALARLPQSEPDVQRWGMYWSVVGAFVAFEYIAEWFISWFPFYWECKTLFLLYLALPQTEGSTYIYQNYLRPFLAKNEAALDDGIVALQRNAFGFIQQKLTDLLTLAANALNKQGNTQGHSGQPQQGANPLQTAASLWQTYGGSLLGALQQQQRSAATATGATQHPATTPNLTPRHSGASNASSPSAELKTPTPPFPVPHHFTPSQ</sequence>
<keyword evidence="5 6" id="KW-0472">Membrane</keyword>
<evidence type="ECO:0000256" key="1">
    <source>
        <dbReference type="ARBA" id="ARBA00004141"/>
    </source>
</evidence>
<evidence type="ECO:0000313" key="9">
    <source>
        <dbReference type="Proteomes" id="UP000001861"/>
    </source>
</evidence>
<dbReference type="KEGG" id="cci:CC1G_01754"/>
<comment type="caution">
    <text evidence="6">Lacks conserved residue(s) required for the propagation of feature annotation.</text>
</comment>
<evidence type="ECO:0000256" key="4">
    <source>
        <dbReference type="ARBA" id="ARBA00022989"/>
    </source>
</evidence>
<comment type="caution">
    <text evidence="8">The sequence shown here is derived from an EMBL/GenBank/DDBJ whole genome shotgun (WGS) entry which is preliminary data.</text>
</comment>
<comment type="similarity">
    <text evidence="2 6">Belongs to the DP1 family.</text>
</comment>
<feature type="transmembrane region" description="Helical" evidence="6">
    <location>
        <begin position="31"/>
        <end position="53"/>
    </location>
</feature>
<dbReference type="EMBL" id="AACS02000001">
    <property type="protein sequence ID" value="EAU92709.2"/>
    <property type="molecule type" value="Genomic_DNA"/>
</dbReference>
<dbReference type="GO" id="GO:0016020">
    <property type="term" value="C:membrane"/>
    <property type="evidence" value="ECO:0007669"/>
    <property type="project" value="UniProtKB-SubCell"/>
</dbReference>
<accession>A8N2B4</accession>
<reference evidence="8 9" key="1">
    <citation type="journal article" date="2010" name="Proc. Natl. Acad. Sci. U.S.A.">
        <title>Insights into evolution of multicellular fungi from the assembled chromosomes of the mushroom Coprinopsis cinerea (Coprinus cinereus).</title>
        <authorList>
            <person name="Stajich J.E."/>
            <person name="Wilke S.K."/>
            <person name="Ahren D."/>
            <person name="Au C.H."/>
            <person name="Birren B.W."/>
            <person name="Borodovsky M."/>
            <person name="Burns C."/>
            <person name="Canback B."/>
            <person name="Casselton L.A."/>
            <person name="Cheng C.K."/>
            <person name="Deng J."/>
            <person name="Dietrich F.S."/>
            <person name="Fargo D.C."/>
            <person name="Farman M.L."/>
            <person name="Gathman A.C."/>
            <person name="Goldberg J."/>
            <person name="Guigo R."/>
            <person name="Hoegger P.J."/>
            <person name="Hooker J.B."/>
            <person name="Huggins A."/>
            <person name="James T.Y."/>
            <person name="Kamada T."/>
            <person name="Kilaru S."/>
            <person name="Kodira C."/>
            <person name="Kues U."/>
            <person name="Kupfer D."/>
            <person name="Kwan H.S."/>
            <person name="Lomsadze A."/>
            <person name="Li W."/>
            <person name="Lilly W.W."/>
            <person name="Ma L.J."/>
            <person name="Mackey A.J."/>
            <person name="Manning G."/>
            <person name="Martin F."/>
            <person name="Muraguchi H."/>
            <person name="Natvig D.O."/>
            <person name="Palmerini H."/>
            <person name="Ramesh M.A."/>
            <person name="Rehmeyer C.J."/>
            <person name="Roe B.A."/>
            <person name="Shenoy N."/>
            <person name="Stanke M."/>
            <person name="Ter-Hovhannisyan V."/>
            <person name="Tunlid A."/>
            <person name="Velagapudi R."/>
            <person name="Vision T.J."/>
            <person name="Zeng Q."/>
            <person name="Zolan M.E."/>
            <person name="Pukkila P.J."/>
        </authorList>
    </citation>
    <scope>NUCLEOTIDE SEQUENCE [LARGE SCALE GENOMIC DNA]</scope>
    <source>
        <strain evidence="9">Okayama-7 / 130 / ATCC MYA-4618 / FGSC 9003</strain>
    </source>
</reference>
<dbReference type="HOGENOM" id="CLU_061852_1_0_1"/>
<evidence type="ECO:0000256" key="6">
    <source>
        <dbReference type="RuleBase" id="RU362006"/>
    </source>
</evidence>
<dbReference type="InterPro" id="IPR004345">
    <property type="entry name" value="TB2_DP1_HVA22"/>
</dbReference>
<evidence type="ECO:0000256" key="2">
    <source>
        <dbReference type="ARBA" id="ARBA00008573"/>
    </source>
</evidence>
<dbReference type="RefSeq" id="XP_001829074.2">
    <property type="nucleotide sequence ID" value="XM_001829022.2"/>
</dbReference>
<keyword evidence="4 6" id="KW-1133">Transmembrane helix</keyword>
<dbReference type="OrthoDB" id="434647at2759"/>
<evidence type="ECO:0000256" key="7">
    <source>
        <dbReference type="SAM" id="MobiDB-lite"/>
    </source>
</evidence>
<evidence type="ECO:0000256" key="5">
    <source>
        <dbReference type="ARBA" id="ARBA00023136"/>
    </source>
</evidence>